<dbReference type="Pfam" id="PF14748">
    <property type="entry name" value="P5CR_dimer"/>
    <property type="match status" value="1"/>
</dbReference>
<keyword evidence="3 6" id="KW-0521">NADP</keyword>
<keyword evidence="4 6" id="KW-0560">Oxidoreductase</keyword>
<comment type="pathway">
    <text evidence="6 8">Amino-acid biosynthesis; L-proline biosynthesis; L-proline from L-glutamate 5-semialdehyde: step 1/1.</text>
</comment>
<name>A0A0F4LPK3_9LACO</name>
<accession>A0A0F4LPK3</accession>
<dbReference type="Gene3D" id="1.10.3730.10">
    <property type="entry name" value="ProC C-terminal domain-like"/>
    <property type="match status" value="1"/>
</dbReference>
<dbReference type="InterPro" id="IPR036291">
    <property type="entry name" value="NAD(P)-bd_dom_sf"/>
</dbReference>
<evidence type="ECO:0000256" key="1">
    <source>
        <dbReference type="ARBA" id="ARBA00005525"/>
    </source>
</evidence>
<dbReference type="Pfam" id="PF03807">
    <property type="entry name" value="F420_oxidored"/>
    <property type="match status" value="1"/>
</dbReference>
<dbReference type="GO" id="GO:0005737">
    <property type="term" value="C:cytoplasm"/>
    <property type="evidence" value="ECO:0007669"/>
    <property type="project" value="UniProtKB-SubCell"/>
</dbReference>
<sequence>MKIGFIGAGRIAQALIKGWLQAGIARTDIYVQQTQHQTAQKLAAAQDLTLVQHSVDLGACDVVIVAVPGSALEHVVAQLGQTYHGLIVSTSGGDLQTINAQLPKDTRFIKVVPNTPVQINQGISILSFAPDESAKNQELLVQLFQQLGQVYVVPEALLSIYGTVAGCTPAFVAVLMEALADVAVQYGISRTQAQAITNQMLKGTAMLAQSQRVQPSVLKDEVATPGGSTIRGVVQLEKAGFRSALIQAVTAANQAD</sequence>
<comment type="similarity">
    <text evidence="1 6 8">Belongs to the pyrroline-5-carboxylate reductase family.</text>
</comment>
<evidence type="ECO:0000256" key="6">
    <source>
        <dbReference type="HAMAP-Rule" id="MF_01925"/>
    </source>
</evidence>
<keyword evidence="6 8" id="KW-0028">Amino-acid biosynthesis</keyword>
<evidence type="ECO:0000256" key="7">
    <source>
        <dbReference type="NCBIfam" id="TIGR00112"/>
    </source>
</evidence>
<comment type="function">
    <text evidence="5 6">Catalyzes the reduction of 1-pyrroline-5-carboxylate (PCA) to L-proline.</text>
</comment>
<keyword evidence="12" id="KW-1185">Reference proteome</keyword>
<dbReference type="PIRSF" id="PIRSF000193">
    <property type="entry name" value="Pyrrol-5-carb_rd"/>
    <property type="match status" value="1"/>
</dbReference>
<dbReference type="SUPFAM" id="SSF51735">
    <property type="entry name" value="NAD(P)-binding Rossmann-fold domains"/>
    <property type="match status" value="1"/>
</dbReference>
<dbReference type="InterPro" id="IPR053790">
    <property type="entry name" value="P5CR-like_CS"/>
</dbReference>
<gene>
    <name evidence="6" type="primary">proC</name>
    <name evidence="11" type="ORF">JG30_16430</name>
</gene>
<evidence type="ECO:0000313" key="11">
    <source>
        <dbReference type="EMBL" id="KJY60515.1"/>
    </source>
</evidence>
<organism evidence="11 12">
    <name type="scientific">Bombilactobacillus mellifer</name>
    <dbReference type="NCBI Taxonomy" id="1218492"/>
    <lineage>
        <taxon>Bacteria</taxon>
        <taxon>Bacillati</taxon>
        <taxon>Bacillota</taxon>
        <taxon>Bacilli</taxon>
        <taxon>Lactobacillales</taxon>
        <taxon>Lactobacillaceae</taxon>
        <taxon>Bombilactobacillus</taxon>
    </lineage>
</organism>
<protein>
    <recommendedName>
        <fullName evidence="6 7">Pyrroline-5-carboxylate reductase</fullName>
        <shortName evidence="6">P5C reductase</shortName>
        <shortName evidence="6">P5CR</shortName>
        <ecNumber evidence="6 7">1.5.1.2</ecNumber>
    </recommendedName>
    <alternativeName>
        <fullName evidence="6">PCA reductase</fullName>
    </alternativeName>
</protein>
<comment type="catalytic activity">
    <reaction evidence="6 8">
        <text>L-proline + NADP(+) = (S)-1-pyrroline-5-carboxylate + NADPH + 2 H(+)</text>
        <dbReference type="Rhea" id="RHEA:14109"/>
        <dbReference type="ChEBI" id="CHEBI:15378"/>
        <dbReference type="ChEBI" id="CHEBI:17388"/>
        <dbReference type="ChEBI" id="CHEBI:57783"/>
        <dbReference type="ChEBI" id="CHEBI:58349"/>
        <dbReference type="ChEBI" id="CHEBI:60039"/>
        <dbReference type="EC" id="1.5.1.2"/>
    </reaction>
</comment>
<dbReference type="InterPro" id="IPR000304">
    <property type="entry name" value="Pyrroline-COOH_reductase"/>
</dbReference>
<evidence type="ECO:0000256" key="5">
    <source>
        <dbReference type="ARBA" id="ARBA00058118"/>
    </source>
</evidence>
<dbReference type="PANTHER" id="PTHR11645">
    <property type="entry name" value="PYRROLINE-5-CARBOXYLATE REDUCTASE"/>
    <property type="match status" value="1"/>
</dbReference>
<proteinExistence type="inferred from homology"/>
<evidence type="ECO:0000259" key="10">
    <source>
        <dbReference type="Pfam" id="PF14748"/>
    </source>
</evidence>
<evidence type="ECO:0000256" key="4">
    <source>
        <dbReference type="ARBA" id="ARBA00023002"/>
    </source>
</evidence>
<evidence type="ECO:0000256" key="2">
    <source>
        <dbReference type="ARBA" id="ARBA00022650"/>
    </source>
</evidence>
<comment type="catalytic activity">
    <reaction evidence="6">
        <text>L-proline + NAD(+) = (S)-1-pyrroline-5-carboxylate + NADH + 2 H(+)</text>
        <dbReference type="Rhea" id="RHEA:14105"/>
        <dbReference type="ChEBI" id="CHEBI:15378"/>
        <dbReference type="ChEBI" id="CHEBI:17388"/>
        <dbReference type="ChEBI" id="CHEBI:57540"/>
        <dbReference type="ChEBI" id="CHEBI:57945"/>
        <dbReference type="ChEBI" id="CHEBI:60039"/>
        <dbReference type="EC" id="1.5.1.2"/>
    </reaction>
</comment>
<comment type="subcellular location">
    <subcellularLocation>
        <location evidence="6">Cytoplasm</location>
    </subcellularLocation>
</comment>
<reference evidence="11 12" key="1">
    <citation type="submission" date="2015-01" db="EMBL/GenBank/DDBJ databases">
        <title>Comparative genomics of the lactic acid bacteria isolated from the honey bee gut.</title>
        <authorList>
            <person name="Ellegaard K.M."/>
            <person name="Tamarit D."/>
            <person name="Javelind E."/>
            <person name="Olofsson T."/>
            <person name="Andersson S.G."/>
            <person name="Vasquez A."/>
        </authorList>
    </citation>
    <scope>NUCLEOTIDE SEQUENCE [LARGE SCALE GENOMIC DNA]</scope>
    <source>
        <strain evidence="11 12">Bin4</strain>
    </source>
</reference>
<feature type="domain" description="Pyrroline-5-carboxylate reductase dimerisation" evidence="10">
    <location>
        <begin position="155"/>
        <end position="254"/>
    </location>
</feature>
<dbReference type="Gene3D" id="3.40.50.720">
    <property type="entry name" value="NAD(P)-binding Rossmann-like Domain"/>
    <property type="match status" value="1"/>
</dbReference>
<dbReference type="HAMAP" id="MF_01925">
    <property type="entry name" value="P5C_reductase"/>
    <property type="match status" value="1"/>
</dbReference>
<dbReference type="InterPro" id="IPR029036">
    <property type="entry name" value="P5CR_dimer"/>
</dbReference>
<dbReference type="InterPro" id="IPR028939">
    <property type="entry name" value="P5C_Rdtase_cat_N"/>
</dbReference>
<dbReference type="InterPro" id="IPR008927">
    <property type="entry name" value="6-PGluconate_DH-like_C_sf"/>
</dbReference>
<dbReference type="RefSeq" id="WP_046317915.1">
    <property type="nucleotide sequence ID" value="NZ_JBHSZT010000003.1"/>
</dbReference>
<feature type="domain" description="Pyrroline-5-carboxylate reductase catalytic N-terminal" evidence="9">
    <location>
        <begin position="2"/>
        <end position="91"/>
    </location>
</feature>
<keyword evidence="2 6" id="KW-0641">Proline biosynthesis</keyword>
<dbReference type="GO" id="GO:0055129">
    <property type="term" value="P:L-proline biosynthetic process"/>
    <property type="evidence" value="ECO:0007669"/>
    <property type="project" value="UniProtKB-UniRule"/>
</dbReference>
<dbReference type="STRING" id="1218492.JG30_16430"/>
<dbReference type="PANTHER" id="PTHR11645:SF0">
    <property type="entry name" value="PYRROLINE-5-CARBOXYLATE REDUCTASE 3"/>
    <property type="match status" value="1"/>
</dbReference>
<dbReference type="SUPFAM" id="SSF48179">
    <property type="entry name" value="6-phosphogluconate dehydrogenase C-terminal domain-like"/>
    <property type="match status" value="1"/>
</dbReference>
<comment type="caution">
    <text evidence="11">The sequence shown here is derived from an EMBL/GenBank/DDBJ whole genome shotgun (WGS) entry which is preliminary data.</text>
</comment>
<dbReference type="HOGENOM" id="CLU_042344_3_1_9"/>
<evidence type="ECO:0000259" key="9">
    <source>
        <dbReference type="Pfam" id="PF03807"/>
    </source>
</evidence>
<dbReference type="OrthoDB" id="9805754at2"/>
<dbReference type="FunFam" id="1.10.3730.10:FF:000001">
    <property type="entry name" value="Pyrroline-5-carboxylate reductase"/>
    <property type="match status" value="1"/>
</dbReference>
<dbReference type="UniPathway" id="UPA00098">
    <property type="reaction ID" value="UER00361"/>
</dbReference>
<dbReference type="PROSITE" id="PS00521">
    <property type="entry name" value="P5CR"/>
    <property type="match status" value="1"/>
</dbReference>
<dbReference type="EC" id="1.5.1.2" evidence="6 7"/>
<evidence type="ECO:0000256" key="3">
    <source>
        <dbReference type="ARBA" id="ARBA00022857"/>
    </source>
</evidence>
<dbReference type="AlphaFoldDB" id="A0A0F4LPK3"/>
<evidence type="ECO:0000313" key="12">
    <source>
        <dbReference type="Proteomes" id="UP000033558"/>
    </source>
</evidence>
<dbReference type="PATRIC" id="fig|1218492.5.peg.1701"/>
<dbReference type="NCBIfam" id="TIGR00112">
    <property type="entry name" value="proC"/>
    <property type="match status" value="1"/>
</dbReference>
<dbReference type="EMBL" id="JXJQ01000011">
    <property type="protein sequence ID" value="KJY60515.1"/>
    <property type="molecule type" value="Genomic_DNA"/>
</dbReference>
<keyword evidence="6" id="KW-0963">Cytoplasm</keyword>
<dbReference type="Proteomes" id="UP000033558">
    <property type="component" value="Unassembled WGS sequence"/>
</dbReference>
<evidence type="ECO:0000256" key="8">
    <source>
        <dbReference type="RuleBase" id="RU003903"/>
    </source>
</evidence>
<dbReference type="GO" id="GO:0004735">
    <property type="term" value="F:pyrroline-5-carboxylate reductase activity"/>
    <property type="evidence" value="ECO:0007669"/>
    <property type="project" value="UniProtKB-UniRule"/>
</dbReference>